<keyword evidence="1" id="KW-0732">Signal</keyword>
<reference evidence="2 3" key="1">
    <citation type="submission" date="2018-10" db="EMBL/GenBank/DDBJ databases">
        <title>Notoacmeibacter sp. M2BS9Y-3-1, whole genome shotgun sequence.</title>
        <authorList>
            <person name="Tuo L."/>
        </authorList>
    </citation>
    <scope>NUCLEOTIDE SEQUENCE [LARGE SCALE GENOMIC DNA]</scope>
    <source>
        <strain evidence="2 3">M2BS9Y-3-1</strain>
    </source>
</reference>
<dbReference type="AlphaFoldDB" id="A0A3L7JCV2"/>
<feature type="signal peptide" evidence="1">
    <location>
        <begin position="1"/>
        <end position="28"/>
    </location>
</feature>
<keyword evidence="3" id="KW-1185">Reference proteome</keyword>
<accession>A0A3L7JCV2</accession>
<feature type="chain" id="PRO_5018075594" description="Antifreeze protein" evidence="1">
    <location>
        <begin position="29"/>
        <end position="119"/>
    </location>
</feature>
<evidence type="ECO:0000256" key="1">
    <source>
        <dbReference type="SAM" id="SignalP"/>
    </source>
</evidence>
<dbReference type="RefSeq" id="WP_121645250.1">
    <property type="nucleotide sequence ID" value="NZ_RCWN01000001.1"/>
</dbReference>
<name>A0A3L7JCV2_9HYPH</name>
<comment type="caution">
    <text evidence="2">The sequence shown here is derived from an EMBL/GenBank/DDBJ whole genome shotgun (WGS) entry which is preliminary data.</text>
</comment>
<dbReference type="Proteomes" id="UP000281094">
    <property type="component" value="Unassembled WGS sequence"/>
</dbReference>
<dbReference type="EMBL" id="RCWN01000001">
    <property type="protein sequence ID" value="RLQ88284.1"/>
    <property type="molecule type" value="Genomic_DNA"/>
</dbReference>
<proteinExistence type="predicted"/>
<gene>
    <name evidence="2" type="ORF">D8780_08760</name>
</gene>
<protein>
    <recommendedName>
        <fullName evidence="4">Antifreeze protein</fullName>
    </recommendedName>
</protein>
<sequence>MFKSLRNVALSAAIALGTIAGVSAPANASDLRVVAGSGGIYFSIGDRHDRRARRHHRARAYGRGVCRSGQAVRKAAHRHGLRRAHVVRRNHRVVRVAGKRHGYRTVVTFANARGCPRIR</sequence>
<organism evidence="2 3">
    <name type="scientific">Notoacmeibacter ruber</name>
    <dbReference type="NCBI Taxonomy" id="2670375"/>
    <lineage>
        <taxon>Bacteria</taxon>
        <taxon>Pseudomonadati</taxon>
        <taxon>Pseudomonadota</taxon>
        <taxon>Alphaproteobacteria</taxon>
        <taxon>Hyphomicrobiales</taxon>
        <taxon>Notoacmeibacteraceae</taxon>
        <taxon>Notoacmeibacter</taxon>
    </lineage>
</organism>
<evidence type="ECO:0000313" key="2">
    <source>
        <dbReference type="EMBL" id="RLQ88284.1"/>
    </source>
</evidence>
<evidence type="ECO:0000313" key="3">
    <source>
        <dbReference type="Proteomes" id="UP000281094"/>
    </source>
</evidence>
<evidence type="ECO:0008006" key="4">
    <source>
        <dbReference type="Google" id="ProtNLM"/>
    </source>
</evidence>